<dbReference type="EMBL" id="JBHSZH010000005">
    <property type="protein sequence ID" value="MFC7080810.1"/>
    <property type="molecule type" value="Genomic_DNA"/>
</dbReference>
<dbReference type="InterPro" id="IPR050259">
    <property type="entry name" value="SDR"/>
</dbReference>
<dbReference type="GO" id="GO:0032787">
    <property type="term" value="P:monocarboxylic acid metabolic process"/>
    <property type="evidence" value="ECO:0007669"/>
    <property type="project" value="UniProtKB-ARBA"/>
</dbReference>
<dbReference type="PANTHER" id="PTHR42879:SF2">
    <property type="entry name" value="3-OXOACYL-[ACYL-CARRIER-PROTEIN] REDUCTASE FABG"/>
    <property type="match status" value="1"/>
</dbReference>
<protein>
    <submittedName>
        <fullName evidence="2">SDR family oxidoreductase</fullName>
    </submittedName>
</protein>
<reference evidence="2 3" key="1">
    <citation type="journal article" date="2019" name="Int. J. Syst. Evol. Microbiol.">
        <title>The Global Catalogue of Microorganisms (GCM) 10K type strain sequencing project: providing services to taxonomists for standard genome sequencing and annotation.</title>
        <authorList>
            <consortium name="The Broad Institute Genomics Platform"/>
            <consortium name="The Broad Institute Genome Sequencing Center for Infectious Disease"/>
            <person name="Wu L."/>
            <person name="Ma J."/>
        </authorList>
    </citation>
    <scope>NUCLEOTIDE SEQUENCE [LARGE SCALE GENOMIC DNA]</scope>
    <source>
        <strain evidence="2 3">DT72</strain>
    </source>
</reference>
<comment type="similarity">
    <text evidence="1">Belongs to the short-chain dehydrogenases/reductases (SDR) family.</text>
</comment>
<dbReference type="InterPro" id="IPR020904">
    <property type="entry name" value="Sc_DH/Rdtase_CS"/>
</dbReference>
<name>A0ABD5WM55_9EURY</name>
<dbReference type="Gene3D" id="3.40.50.720">
    <property type="entry name" value="NAD(P)-binding Rossmann-like Domain"/>
    <property type="match status" value="1"/>
</dbReference>
<dbReference type="InterPro" id="IPR036291">
    <property type="entry name" value="NAD(P)-bd_dom_sf"/>
</dbReference>
<dbReference type="SUPFAM" id="SSF51735">
    <property type="entry name" value="NAD(P)-binding Rossmann-fold domains"/>
    <property type="match status" value="1"/>
</dbReference>
<evidence type="ECO:0000256" key="1">
    <source>
        <dbReference type="ARBA" id="ARBA00006484"/>
    </source>
</evidence>
<evidence type="ECO:0000313" key="2">
    <source>
        <dbReference type="EMBL" id="MFC7080810.1"/>
    </source>
</evidence>
<accession>A0ABD5WM55</accession>
<evidence type="ECO:0000313" key="3">
    <source>
        <dbReference type="Proteomes" id="UP001596407"/>
    </source>
</evidence>
<comment type="caution">
    <text evidence="2">The sequence shown here is derived from an EMBL/GenBank/DDBJ whole genome shotgun (WGS) entry which is preliminary data.</text>
</comment>
<gene>
    <name evidence="2" type="ORF">ACFQJ6_12515</name>
</gene>
<proteinExistence type="inferred from homology"/>
<keyword evidence="3" id="KW-1185">Reference proteome</keyword>
<dbReference type="Pfam" id="PF13561">
    <property type="entry name" value="adh_short_C2"/>
    <property type="match status" value="1"/>
</dbReference>
<dbReference type="CDD" id="cd05233">
    <property type="entry name" value="SDR_c"/>
    <property type="match status" value="1"/>
</dbReference>
<dbReference type="PRINTS" id="PR00081">
    <property type="entry name" value="GDHRDH"/>
</dbReference>
<dbReference type="InterPro" id="IPR002347">
    <property type="entry name" value="SDR_fam"/>
</dbReference>
<dbReference type="PROSITE" id="PS00061">
    <property type="entry name" value="ADH_SHORT"/>
    <property type="match status" value="1"/>
</dbReference>
<dbReference type="RefSeq" id="WP_276281319.1">
    <property type="nucleotide sequence ID" value="NZ_CP119809.1"/>
</dbReference>
<organism evidence="2 3">
    <name type="scientific">Halorussus caseinilyticus</name>
    <dbReference type="NCBI Taxonomy" id="3034025"/>
    <lineage>
        <taxon>Archaea</taxon>
        <taxon>Methanobacteriati</taxon>
        <taxon>Methanobacteriota</taxon>
        <taxon>Stenosarchaea group</taxon>
        <taxon>Halobacteria</taxon>
        <taxon>Halobacteriales</taxon>
        <taxon>Haladaptataceae</taxon>
        <taxon>Halorussus</taxon>
    </lineage>
</organism>
<dbReference type="AlphaFoldDB" id="A0ABD5WM55"/>
<dbReference type="PANTHER" id="PTHR42879">
    <property type="entry name" value="3-OXOACYL-(ACYL-CARRIER-PROTEIN) REDUCTASE"/>
    <property type="match status" value="1"/>
</dbReference>
<sequence>MPEEVTAPELSTEDALVLEDDRFAAENVALVTGGASGIGRATALVLAANGLTVVGTDVDEEGLAETREKADELGTDGTVETVAGDLREDVPEIVESAADYGDIAFLANVAGMQHIDPIEEFPMEAYDRMQDVMVRAPVELAKECLPHMRETGFGCVGNMASVHGHYVTSDKMAYNVAKFGLRGLTQSIAAEGDGDIRSFSVSTGYVKTPLVTDQIPDTAEQRGISVQEVVEDVMLGQSRTKEMMTPAEVANLFAFGFSSHASHLNGGDLRFDGGMTLTYE</sequence>
<dbReference type="Proteomes" id="UP001596407">
    <property type="component" value="Unassembled WGS sequence"/>
</dbReference>
<dbReference type="GeneID" id="79302512"/>